<gene>
    <name evidence="3" type="ORF">WJX81_008066</name>
</gene>
<evidence type="ECO:0000256" key="2">
    <source>
        <dbReference type="SAM" id="Phobius"/>
    </source>
</evidence>
<dbReference type="InterPro" id="IPR005050">
    <property type="entry name" value="Enod93"/>
</dbReference>
<name>A0AAW1R3H4_9CHLO</name>
<feature type="region of interest" description="Disordered" evidence="1">
    <location>
        <begin position="86"/>
        <end position="111"/>
    </location>
</feature>
<feature type="transmembrane region" description="Helical" evidence="2">
    <location>
        <begin position="28"/>
        <end position="48"/>
    </location>
</feature>
<evidence type="ECO:0000313" key="3">
    <source>
        <dbReference type="EMBL" id="KAK9828070.1"/>
    </source>
</evidence>
<sequence>MSTSDPGVTRKQAQDICVREALVEGAKAAAWAGGISGSAVFLANHFLLSFRRALGVSGKTALIVTPIFGMYFLQAELTMNECSRRRKWTERPMQTSKVAAHRPHQPHPAPT</sequence>
<organism evidence="3 4">
    <name type="scientific">Elliptochloris bilobata</name>
    <dbReference type="NCBI Taxonomy" id="381761"/>
    <lineage>
        <taxon>Eukaryota</taxon>
        <taxon>Viridiplantae</taxon>
        <taxon>Chlorophyta</taxon>
        <taxon>core chlorophytes</taxon>
        <taxon>Trebouxiophyceae</taxon>
        <taxon>Trebouxiophyceae incertae sedis</taxon>
        <taxon>Elliptochloris clade</taxon>
        <taxon>Elliptochloris</taxon>
    </lineage>
</organism>
<keyword evidence="2" id="KW-1133">Transmembrane helix</keyword>
<protein>
    <submittedName>
        <fullName evidence="3">Uncharacterized protein</fullName>
    </submittedName>
</protein>
<keyword evidence="2" id="KW-0472">Membrane</keyword>
<reference evidence="3 4" key="1">
    <citation type="journal article" date="2024" name="Nat. Commun.">
        <title>Phylogenomics reveals the evolutionary origins of lichenization in chlorophyte algae.</title>
        <authorList>
            <person name="Puginier C."/>
            <person name="Libourel C."/>
            <person name="Otte J."/>
            <person name="Skaloud P."/>
            <person name="Haon M."/>
            <person name="Grisel S."/>
            <person name="Petersen M."/>
            <person name="Berrin J.G."/>
            <person name="Delaux P.M."/>
            <person name="Dal Grande F."/>
            <person name="Keller J."/>
        </authorList>
    </citation>
    <scope>NUCLEOTIDE SEQUENCE [LARGE SCALE GENOMIC DNA]</scope>
    <source>
        <strain evidence="3 4">SAG 245.80</strain>
    </source>
</reference>
<comment type="caution">
    <text evidence="3">The sequence shown here is derived from an EMBL/GenBank/DDBJ whole genome shotgun (WGS) entry which is preliminary data.</text>
</comment>
<keyword evidence="2" id="KW-0812">Transmembrane</keyword>
<dbReference type="EMBL" id="JALJOU010000053">
    <property type="protein sequence ID" value="KAK9828070.1"/>
    <property type="molecule type" value="Genomic_DNA"/>
</dbReference>
<accession>A0AAW1R3H4</accession>
<proteinExistence type="predicted"/>
<feature type="transmembrane region" description="Helical" evidence="2">
    <location>
        <begin position="60"/>
        <end position="77"/>
    </location>
</feature>
<keyword evidence="4" id="KW-1185">Reference proteome</keyword>
<evidence type="ECO:0000256" key="1">
    <source>
        <dbReference type="SAM" id="MobiDB-lite"/>
    </source>
</evidence>
<evidence type="ECO:0000313" key="4">
    <source>
        <dbReference type="Proteomes" id="UP001445335"/>
    </source>
</evidence>
<dbReference type="Pfam" id="PF03386">
    <property type="entry name" value="ENOD93"/>
    <property type="match status" value="1"/>
</dbReference>
<dbReference type="AlphaFoldDB" id="A0AAW1R3H4"/>
<dbReference type="Proteomes" id="UP001445335">
    <property type="component" value="Unassembled WGS sequence"/>
</dbReference>